<keyword evidence="2" id="KW-1133">Transmembrane helix</keyword>
<sequence length="782" mass="88524">MDSESIKKYLFKMAMKSRWEEVVQAYGQNKRAHKARITRSGDTALHIAVADCQEKWVEELVKLVSTKELRIQNERGNTPLHFAAAMGNVRMCDCIAKKDPSLVGIPNKDKETPLFLAALHGKKDSFLCLHYICTPDESQQRFYSYCRREDGDTILHCAISGDYFDLAFQIIALYKDLVNSVNEVGFTPLHLLASKSSAFKSGSLLRRWNIIIYHCIYVDELKVEQADHFRERVINTIKNEREPAVYPENYKTCINFMLVFRDMFDRHKKESTDTENPSKEPKVSLRVHYNACFDFVKLLSKAMLIVLGLGSTEIQKIRNKKEKHKWAVQIMDELLKSALMYEYEDSGMNPISTHKVNDETMPYTISDGGQIVTLGDLKEPPMTSPSSTDCQQNDNNQNNGKNGKEKIGEGSSLPKVLTENKTPEMAKKETPILIAAKNGVTEVTAEKILELFSVAIQDLDAEKKNMPNMETPILIAAKNGVTEMVEKILELFPVAIHDLSAEKKNIVLLAVEHRQPDVYRLLLKRKIMKESVFCKVDKDGNSALHLAAKFGDYKPWLIPGAALQMQWEIKWYEFVKNSMPLQFFVRYNKKNETAREIFSSTHTDLVKDGGQWLTNTSQSCSVVAALIATVAFATASSVPGGIKEKSGKPTLENQPAFDIFAIASLVALCFSVTSMVMFLAILTSRNQEKDFGKDLPRKLLFGLTTLFMSISSMLVSFCAGHFFVLKDKLKYAAFPVYAITCLPVTFFAIAQFPLYVDLVRANFKKVPQRCYKVLQLLLHLCF</sequence>
<keyword evidence="5" id="KW-1185">Reference proteome</keyword>
<dbReference type="InterPro" id="IPR026961">
    <property type="entry name" value="PGG_dom"/>
</dbReference>
<evidence type="ECO:0000313" key="4">
    <source>
        <dbReference type="EMBL" id="KAK9945241.1"/>
    </source>
</evidence>
<keyword evidence="2" id="KW-0812">Transmembrane</keyword>
<feature type="transmembrane region" description="Helical" evidence="2">
    <location>
        <begin position="736"/>
        <end position="756"/>
    </location>
</feature>
<feature type="region of interest" description="Disordered" evidence="1">
    <location>
        <begin position="374"/>
        <end position="422"/>
    </location>
</feature>
<dbReference type="Proteomes" id="UP001457282">
    <property type="component" value="Unassembled WGS sequence"/>
</dbReference>
<dbReference type="Pfam" id="PF12796">
    <property type="entry name" value="Ank_2"/>
    <property type="match status" value="2"/>
</dbReference>
<dbReference type="EMBL" id="JBEDUW010000002">
    <property type="protein sequence ID" value="KAK9945241.1"/>
    <property type="molecule type" value="Genomic_DNA"/>
</dbReference>
<feature type="transmembrane region" description="Helical" evidence="2">
    <location>
        <begin position="703"/>
        <end position="724"/>
    </location>
</feature>
<dbReference type="InterPro" id="IPR002110">
    <property type="entry name" value="Ankyrin_rpt"/>
</dbReference>
<dbReference type="PANTHER" id="PTHR24177">
    <property type="entry name" value="CASKIN"/>
    <property type="match status" value="1"/>
</dbReference>
<evidence type="ECO:0000256" key="2">
    <source>
        <dbReference type="SAM" id="Phobius"/>
    </source>
</evidence>
<gene>
    <name evidence="4" type="ORF">M0R45_010766</name>
</gene>
<dbReference type="SUPFAM" id="SSF48403">
    <property type="entry name" value="Ankyrin repeat"/>
    <property type="match status" value="2"/>
</dbReference>
<dbReference type="PANTHER" id="PTHR24177:SF103">
    <property type="entry name" value="PGG DOMAIN-CONTAINING PROTEIN"/>
    <property type="match status" value="1"/>
</dbReference>
<dbReference type="InterPro" id="IPR036770">
    <property type="entry name" value="Ankyrin_rpt-contain_sf"/>
</dbReference>
<name>A0AAW1Y7X8_RUBAR</name>
<comment type="caution">
    <text evidence="4">The sequence shown here is derived from an EMBL/GenBank/DDBJ whole genome shotgun (WGS) entry which is preliminary data.</text>
</comment>
<keyword evidence="2" id="KW-0472">Membrane</keyword>
<dbReference type="Pfam" id="PF13962">
    <property type="entry name" value="PGG"/>
    <property type="match status" value="1"/>
</dbReference>
<reference evidence="4 5" key="1">
    <citation type="journal article" date="2023" name="G3 (Bethesda)">
        <title>A chromosome-length genome assembly and annotation of blackberry (Rubus argutus, cv. 'Hillquist').</title>
        <authorList>
            <person name="Bruna T."/>
            <person name="Aryal R."/>
            <person name="Dudchenko O."/>
            <person name="Sargent D.J."/>
            <person name="Mead D."/>
            <person name="Buti M."/>
            <person name="Cavallini A."/>
            <person name="Hytonen T."/>
            <person name="Andres J."/>
            <person name="Pham M."/>
            <person name="Weisz D."/>
            <person name="Mascagni F."/>
            <person name="Usai G."/>
            <person name="Natali L."/>
            <person name="Bassil N."/>
            <person name="Fernandez G.E."/>
            <person name="Lomsadze A."/>
            <person name="Armour M."/>
            <person name="Olukolu B."/>
            <person name="Poorten T."/>
            <person name="Britton C."/>
            <person name="Davik J."/>
            <person name="Ashrafi H."/>
            <person name="Aiden E.L."/>
            <person name="Borodovsky M."/>
            <person name="Worthington M."/>
        </authorList>
    </citation>
    <scope>NUCLEOTIDE SEQUENCE [LARGE SCALE GENOMIC DNA]</scope>
    <source>
        <strain evidence="4">PI 553951</strain>
    </source>
</reference>
<feature type="domain" description="PGG" evidence="3">
    <location>
        <begin position="611"/>
        <end position="723"/>
    </location>
</feature>
<organism evidence="4 5">
    <name type="scientific">Rubus argutus</name>
    <name type="common">Southern blackberry</name>
    <dbReference type="NCBI Taxonomy" id="59490"/>
    <lineage>
        <taxon>Eukaryota</taxon>
        <taxon>Viridiplantae</taxon>
        <taxon>Streptophyta</taxon>
        <taxon>Embryophyta</taxon>
        <taxon>Tracheophyta</taxon>
        <taxon>Spermatophyta</taxon>
        <taxon>Magnoliopsida</taxon>
        <taxon>eudicotyledons</taxon>
        <taxon>Gunneridae</taxon>
        <taxon>Pentapetalae</taxon>
        <taxon>rosids</taxon>
        <taxon>fabids</taxon>
        <taxon>Rosales</taxon>
        <taxon>Rosaceae</taxon>
        <taxon>Rosoideae</taxon>
        <taxon>Rosoideae incertae sedis</taxon>
        <taxon>Rubus</taxon>
    </lineage>
</organism>
<feature type="transmembrane region" description="Helical" evidence="2">
    <location>
        <begin position="659"/>
        <end position="682"/>
    </location>
</feature>
<evidence type="ECO:0000256" key="1">
    <source>
        <dbReference type="SAM" id="MobiDB-lite"/>
    </source>
</evidence>
<evidence type="ECO:0000259" key="3">
    <source>
        <dbReference type="Pfam" id="PF13962"/>
    </source>
</evidence>
<proteinExistence type="predicted"/>
<feature type="compositionally biased region" description="Low complexity" evidence="1">
    <location>
        <begin position="391"/>
        <end position="401"/>
    </location>
</feature>
<dbReference type="SMART" id="SM00248">
    <property type="entry name" value="ANK"/>
    <property type="match status" value="6"/>
</dbReference>
<evidence type="ECO:0000313" key="5">
    <source>
        <dbReference type="Proteomes" id="UP001457282"/>
    </source>
</evidence>
<dbReference type="Gene3D" id="1.25.40.20">
    <property type="entry name" value="Ankyrin repeat-containing domain"/>
    <property type="match status" value="3"/>
</dbReference>
<dbReference type="GO" id="GO:0016020">
    <property type="term" value="C:membrane"/>
    <property type="evidence" value="ECO:0007669"/>
    <property type="project" value="TreeGrafter"/>
</dbReference>
<protein>
    <recommendedName>
        <fullName evidence="3">PGG domain-containing protein</fullName>
    </recommendedName>
</protein>
<accession>A0AAW1Y7X8</accession>
<dbReference type="AlphaFoldDB" id="A0AAW1Y7X8"/>